<dbReference type="SUPFAM" id="SSF53474">
    <property type="entry name" value="alpha/beta-Hydrolases"/>
    <property type="match status" value="1"/>
</dbReference>
<dbReference type="InterPro" id="IPR029058">
    <property type="entry name" value="AB_hydrolase_fold"/>
</dbReference>
<evidence type="ECO:0000313" key="4">
    <source>
        <dbReference type="Proteomes" id="UP000039865"/>
    </source>
</evidence>
<proteinExistence type="inferred from homology"/>
<dbReference type="InParanoid" id="A0A078AWP0"/>
<dbReference type="Pfam" id="PF00561">
    <property type="entry name" value="Abhydrolase_1"/>
    <property type="match status" value="1"/>
</dbReference>
<reference evidence="3 4" key="1">
    <citation type="submission" date="2014-06" db="EMBL/GenBank/DDBJ databases">
        <authorList>
            <person name="Swart Estienne"/>
        </authorList>
    </citation>
    <scope>NUCLEOTIDE SEQUENCE [LARGE SCALE GENOMIC DNA]</scope>
    <source>
        <strain evidence="3 4">130c</strain>
    </source>
</reference>
<dbReference type="AlphaFoldDB" id="A0A078AWP0"/>
<evidence type="ECO:0000256" key="1">
    <source>
        <dbReference type="ARBA" id="ARBA00038097"/>
    </source>
</evidence>
<dbReference type="InterPro" id="IPR000073">
    <property type="entry name" value="AB_hydrolase_1"/>
</dbReference>
<gene>
    <name evidence="3" type="primary">Contig6983.g7471</name>
    <name evidence="3" type="ORF">STYLEM_14757</name>
</gene>
<dbReference type="Proteomes" id="UP000039865">
    <property type="component" value="Unassembled WGS sequence"/>
</dbReference>
<dbReference type="PRINTS" id="PR00111">
    <property type="entry name" value="ABHYDROLASE"/>
</dbReference>
<protein>
    <recommendedName>
        <fullName evidence="2">AB hydrolase-1 domain-containing protein</fullName>
    </recommendedName>
</protein>
<evidence type="ECO:0000259" key="2">
    <source>
        <dbReference type="Pfam" id="PF00561"/>
    </source>
</evidence>
<dbReference type="GO" id="GO:0005739">
    <property type="term" value="C:mitochondrion"/>
    <property type="evidence" value="ECO:0007669"/>
    <property type="project" value="TreeGrafter"/>
</dbReference>
<keyword evidence="4" id="KW-1185">Reference proteome</keyword>
<comment type="similarity">
    <text evidence="1">Belongs to the peptidase S33 family. ABHD4/ABHD5 subfamily.</text>
</comment>
<sequence length="418" mass="48222">MGNYWHGISNEQLHSAELALLRRGGLTHDQIRIQDVKIPVLAYQYRKGQDYEHLYDEAENFIHHIEIDIRDEDGTNQDQGKNLKKPTFILLHGYGAGGAIFYKMIKDLGKYFRLFVVDLYGMGSSGRPQFPLQEACQSVQEAEQFFIEALQYWIVQVGIQEKYYLAGHSFGGYIAAAYALQYPHDIEKVFLISPIGMPEKPDEYGSQHFVRNFDKMAPSLAARLIYQMWQRNYTPFHVLRWSGQLGTKRFLKSYMSTRLKKVSQQEEAQEISHYLHQIFLRPACGEYALNCILQVGAFARQPLIYRLPTFNEIENAPKVVFIYGDTDWTDPSHAMMLLQSEYQGLKNAELHIVEGSGHHLYADNPASLISKILIEAFDNRKAENYLKVKEIELNGILEGEPVDIDQIEEQLLLHQHQS</sequence>
<dbReference type="GO" id="GO:0006654">
    <property type="term" value="P:phosphatidic acid biosynthetic process"/>
    <property type="evidence" value="ECO:0007669"/>
    <property type="project" value="TreeGrafter"/>
</dbReference>
<dbReference type="GO" id="GO:0042171">
    <property type="term" value="F:lysophosphatidic acid acyltransferase activity"/>
    <property type="evidence" value="ECO:0007669"/>
    <property type="project" value="TreeGrafter"/>
</dbReference>
<dbReference type="PANTHER" id="PTHR42886">
    <property type="entry name" value="RE40534P-RELATED"/>
    <property type="match status" value="1"/>
</dbReference>
<evidence type="ECO:0000313" key="3">
    <source>
        <dbReference type="EMBL" id="CDW85672.1"/>
    </source>
</evidence>
<organism evidence="3 4">
    <name type="scientific">Stylonychia lemnae</name>
    <name type="common">Ciliate</name>
    <dbReference type="NCBI Taxonomy" id="5949"/>
    <lineage>
        <taxon>Eukaryota</taxon>
        <taxon>Sar</taxon>
        <taxon>Alveolata</taxon>
        <taxon>Ciliophora</taxon>
        <taxon>Intramacronucleata</taxon>
        <taxon>Spirotrichea</taxon>
        <taxon>Stichotrichia</taxon>
        <taxon>Sporadotrichida</taxon>
        <taxon>Oxytrichidae</taxon>
        <taxon>Stylonychinae</taxon>
        <taxon>Stylonychia</taxon>
    </lineage>
</organism>
<dbReference type="OMA" id="DTTIRWC"/>
<dbReference type="OrthoDB" id="430332at2759"/>
<feature type="domain" description="AB hydrolase-1" evidence="2">
    <location>
        <begin position="86"/>
        <end position="365"/>
    </location>
</feature>
<dbReference type="GO" id="GO:0055088">
    <property type="term" value="P:lipid homeostasis"/>
    <property type="evidence" value="ECO:0007669"/>
    <property type="project" value="TreeGrafter"/>
</dbReference>
<dbReference type="EMBL" id="CCKQ01013949">
    <property type="protein sequence ID" value="CDW85672.1"/>
    <property type="molecule type" value="Genomic_DNA"/>
</dbReference>
<dbReference type="Gene3D" id="3.40.50.1820">
    <property type="entry name" value="alpha/beta hydrolase"/>
    <property type="match status" value="1"/>
</dbReference>
<dbReference type="FunCoup" id="A0A078AWP0">
    <property type="interactions" value="12"/>
</dbReference>
<dbReference type="PANTHER" id="PTHR42886:SF29">
    <property type="entry name" value="PUMMELIG, ISOFORM A"/>
    <property type="match status" value="1"/>
</dbReference>
<name>A0A078AWP0_STYLE</name>
<accession>A0A078AWP0</accession>
<dbReference type="GO" id="GO:0052689">
    <property type="term" value="F:carboxylic ester hydrolase activity"/>
    <property type="evidence" value="ECO:0007669"/>
    <property type="project" value="TreeGrafter"/>
</dbReference>